<evidence type="ECO:0000313" key="2">
    <source>
        <dbReference type="Proteomes" id="UP000002384"/>
    </source>
</evidence>
<sequence>MLSKIVRPLVQTQIHLLANSMATRSTLIETIVRWLGYLGVQAHITQLEPTSNQIKVSLTVGQPESCHPADWQKILHNLQVSSESSNGSKLRQSSLNPQQQTHLARLLAYLIQVGHPPSTLEWETLKNHLISLNLDPSLQQEIKTALKVPQTGEHLIEKIDPDVSAIALPIAFSIAWLDGEINQEENQALKALLEAMK</sequence>
<dbReference type="InterPro" id="IPR029024">
    <property type="entry name" value="TerB-like"/>
</dbReference>
<proteinExistence type="predicted"/>
<evidence type="ECO:0008006" key="3">
    <source>
        <dbReference type="Google" id="ProtNLM"/>
    </source>
</evidence>
<protein>
    <recommendedName>
        <fullName evidence="3">TerB family tellurite resistance protein</fullName>
    </recommendedName>
</protein>
<gene>
    <name evidence="1" type="ordered locus">PCC7424_2161</name>
</gene>
<dbReference type="SUPFAM" id="SSF158682">
    <property type="entry name" value="TerB-like"/>
    <property type="match status" value="1"/>
</dbReference>
<dbReference type="Gene3D" id="1.10.3680.10">
    <property type="entry name" value="TerB-like"/>
    <property type="match status" value="1"/>
</dbReference>
<dbReference type="eggNOG" id="ENOG50302EY">
    <property type="taxonomic scope" value="Bacteria"/>
</dbReference>
<dbReference type="KEGG" id="cyc:PCC7424_2161"/>
<reference evidence="2" key="1">
    <citation type="journal article" date="2011" name="MBio">
        <title>Novel metabolic attributes of the genus Cyanothece, comprising a group of unicellular nitrogen-fixing Cyanobacteria.</title>
        <authorList>
            <person name="Bandyopadhyay A."/>
            <person name="Elvitigala T."/>
            <person name="Welsh E."/>
            <person name="Stockel J."/>
            <person name="Liberton M."/>
            <person name="Min H."/>
            <person name="Sherman L.A."/>
            <person name="Pakrasi H.B."/>
        </authorList>
    </citation>
    <scope>NUCLEOTIDE SEQUENCE [LARGE SCALE GENOMIC DNA]</scope>
    <source>
        <strain evidence="2">PCC 7424</strain>
    </source>
</reference>
<dbReference type="OrthoDB" id="531086at2"/>
<dbReference type="EMBL" id="CP001291">
    <property type="protein sequence ID" value="ACK70586.1"/>
    <property type="molecule type" value="Genomic_DNA"/>
</dbReference>
<evidence type="ECO:0000313" key="1">
    <source>
        <dbReference type="EMBL" id="ACK70586.1"/>
    </source>
</evidence>
<dbReference type="Proteomes" id="UP000002384">
    <property type="component" value="Chromosome"/>
</dbReference>
<name>B7KGB5_GLOC7</name>
<dbReference type="RefSeq" id="WP_015954192.1">
    <property type="nucleotide sequence ID" value="NC_011729.1"/>
</dbReference>
<dbReference type="AlphaFoldDB" id="B7KGB5"/>
<dbReference type="HOGENOM" id="CLU_1389114_0_0_3"/>
<accession>B7KGB5</accession>
<organism evidence="1 2">
    <name type="scientific">Gloeothece citriformis (strain PCC 7424)</name>
    <name type="common">Cyanothece sp. (strain PCC 7424)</name>
    <dbReference type="NCBI Taxonomy" id="65393"/>
    <lineage>
        <taxon>Bacteria</taxon>
        <taxon>Bacillati</taxon>
        <taxon>Cyanobacteriota</taxon>
        <taxon>Cyanophyceae</taxon>
        <taxon>Oscillatoriophycideae</taxon>
        <taxon>Chroococcales</taxon>
        <taxon>Aphanothecaceae</taxon>
        <taxon>Gloeothece</taxon>
        <taxon>Gloeothece citriformis</taxon>
    </lineage>
</organism>
<keyword evidence="2" id="KW-1185">Reference proteome</keyword>